<dbReference type="PANTHER" id="PTHR10434">
    <property type="entry name" value="1-ACYL-SN-GLYCEROL-3-PHOSPHATE ACYLTRANSFERASE"/>
    <property type="match status" value="1"/>
</dbReference>
<dbReference type="EMBL" id="JAVKGR010000001">
    <property type="protein sequence ID" value="MDR8018335.1"/>
    <property type="molecule type" value="Genomic_DNA"/>
</dbReference>
<keyword evidence="5" id="KW-1185">Reference proteome</keyword>
<dbReference type="PANTHER" id="PTHR10434:SF11">
    <property type="entry name" value="1-ACYL-SN-GLYCEROL-3-PHOSPHATE ACYLTRANSFERASE"/>
    <property type="match status" value="1"/>
</dbReference>
<evidence type="ECO:0000256" key="2">
    <source>
        <dbReference type="ARBA" id="ARBA00023315"/>
    </source>
</evidence>
<evidence type="ECO:0000313" key="4">
    <source>
        <dbReference type="EMBL" id="MDR8018335.1"/>
    </source>
</evidence>
<dbReference type="SUPFAM" id="SSF69593">
    <property type="entry name" value="Glycerol-3-phosphate (1)-acyltransferase"/>
    <property type="match status" value="1"/>
</dbReference>
<accession>A0ABU2DP98</accession>
<dbReference type="SMART" id="SM00563">
    <property type="entry name" value="PlsC"/>
    <property type="match status" value="1"/>
</dbReference>
<dbReference type="RefSeq" id="WP_310547312.1">
    <property type="nucleotide sequence ID" value="NZ_JAVKGR010000001.1"/>
</dbReference>
<dbReference type="Pfam" id="PF01553">
    <property type="entry name" value="Acyltransferase"/>
    <property type="match status" value="1"/>
</dbReference>
<evidence type="ECO:0000259" key="3">
    <source>
        <dbReference type="SMART" id="SM00563"/>
    </source>
</evidence>
<proteinExistence type="predicted"/>
<name>A0ABU2DP98_9MICC</name>
<reference evidence="4 5" key="1">
    <citation type="submission" date="2023-09" db="EMBL/GenBank/DDBJ databases">
        <title>Description of three actinobacteria isolated from air of manufacturing shop in a pharmaceutical factory.</title>
        <authorList>
            <person name="Zhang D.-F."/>
        </authorList>
    </citation>
    <scope>NUCLEOTIDE SEQUENCE [LARGE SCALE GENOMIC DNA]</scope>
    <source>
        <strain evidence="4 5">LY-0111</strain>
    </source>
</reference>
<keyword evidence="1" id="KW-0808">Transferase</keyword>
<protein>
    <submittedName>
        <fullName evidence="4">Lysophospholipid acyltransferase family protein</fullName>
    </submittedName>
</protein>
<dbReference type="Proteomes" id="UP001251870">
    <property type="component" value="Unassembled WGS sequence"/>
</dbReference>
<organism evidence="4 5">
    <name type="scientific">Nesterenkonia aerolata</name>
    <dbReference type="NCBI Taxonomy" id="3074079"/>
    <lineage>
        <taxon>Bacteria</taxon>
        <taxon>Bacillati</taxon>
        <taxon>Actinomycetota</taxon>
        <taxon>Actinomycetes</taxon>
        <taxon>Micrococcales</taxon>
        <taxon>Micrococcaceae</taxon>
        <taxon>Nesterenkonia</taxon>
    </lineage>
</organism>
<evidence type="ECO:0000256" key="1">
    <source>
        <dbReference type="ARBA" id="ARBA00022679"/>
    </source>
</evidence>
<sequence>MSAADLLRRGLARSVSIVSGAQLGADSVDPAHLPEQAIFFANHTSHLDFITLWSALPSRLQKRVRPIAARDYWDTGVRRLLAENVFHAFLVDRHGGSQDAGASPSGQLGGMTEVLDGGDSLIIFPEGTRGDGEELAAFHSGLYRLAQHNPVIPAVPVSLGNLGRILPKGEAVPVPHLSSVTFHRPLHVGDAETKDEFLARCRAALLGDH</sequence>
<gene>
    <name evidence="4" type="ORF">RIL96_01975</name>
</gene>
<keyword evidence="2 4" id="KW-0012">Acyltransferase</keyword>
<dbReference type="GO" id="GO:0016746">
    <property type="term" value="F:acyltransferase activity"/>
    <property type="evidence" value="ECO:0007669"/>
    <property type="project" value="UniProtKB-KW"/>
</dbReference>
<dbReference type="InterPro" id="IPR002123">
    <property type="entry name" value="Plipid/glycerol_acylTrfase"/>
</dbReference>
<evidence type="ECO:0000313" key="5">
    <source>
        <dbReference type="Proteomes" id="UP001251870"/>
    </source>
</evidence>
<comment type="caution">
    <text evidence="4">The sequence shown here is derived from an EMBL/GenBank/DDBJ whole genome shotgun (WGS) entry which is preliminary data.</text>
</comment>
<feature type="domain" description="Phospholipid/glycerol acyltransferase" evidence="3">
    <location>
        <begin position="37"/>
        <end position="162"/>
    </location>
</feature>
<dbReference type="CDD" id="cd07989">
    <property type="entry name" value="LPLAT_AGPAT-like"/>
    <property type="match status" value="1"/>
</dbReference>